<dbReference type="GO" id="GO:0016747">
    <property type="term" value="F:acyltransferase activity, transferring groups other than amino-acyl groups"/>
    <property type="evidence" value="ECO:0007669"/>
    <property type="project" value="InterPro"/>
</dbReference>
<gene>
    <name evidence="4" type="ORF">CGZ92_07910</name>
</gene>
<dbReference type="InterPro" id="IPR000182">
    <property type="entry name" value="GNAT_dom"/>
</dbReference>
<dbReference type="Pfam" id="PF00583">
    <property type="entry name" value="Acetyltransf_1"/>
    <property type="match status" value="1"/>
</dbReference>
<dbReference type="AlphaFoldDB" id="A0A255E7U9"/>
<protein>
    <submittedName>
        <fullName evidence="4">Ribosomal-protein-alanine N-acetyltransferase</fullName>
    </submittedName>
</protein>
<reference evidence="4 5" key="1">
    <citation type="submission" date="2017-07" db="EMBL/GenBank/DDBJ databases">
        <title>Draft whole genome sequences of clinical Proprionibacteriaceae strains.</title>
        <authorList>
            <person name="Bernier A.-M."/>
            <person name="Bernard K."/>
            <person name="Domingo M.-C."/>
        </authorList>
    </citation>
    <scope>NUCLEOTIDE SEQUENCE [LARGE SCALE GENOMIC DNA]</scope>
    <source>
        <strain evidence="4 5">NML 160184</strain>
    </source>
</reference>
<proteinExistence type="predicted"/>
<evidence type="ECO:0000259" key="3">
    <source>
        <dbReference type="PROSITE" id="PS51186"/>
    </source>
</evidence>
<dbReference type="InterPro" id="IPR050832">
    <property type="entry name" value="Bact_Acetyltransf"/>
</dbReference>
<dbReference type="EMBL" id="NMVI01000016">
    <property type="protein sequence ID" value="OYN87614.1"/>
    <property type="molecule type" value="Genomic_DNA"/>
</dbReference>
<dbReference type="PANTHER" id="PTHR43877">
    <property type="entry name" value="AMINOALKYLPHOSPHONATE N-ACETYLTRANSFERASE-RELATED-RELATED"/>
    <property type="match status" value="1"/>
</dbReference>
<dbReference type="InterPro" id="IPR016181">
    <property type="entry name" value="Acyl_CoA_acyltransferase"/>
</dbReference>
<dbReference type="PROSITE" id="PS51186">
    <property type="entry name" value="GNAT"/>
    <property type="match status" value="1"/>
</dbReference>
<organism evidence="4 5">
    <name type="scientific">Parenemella sanctibonifatiensis</name>
    <dbReference type="NCBI Taxonomy" id="2016505"/>
    <lineage>
        <taxon>Bacteria</taxon>
        <taxon>Bacillati</taxon>
        <taxon>Actinomycetota</taxon>
        <taxon>Actinomycetes</taxon>
        <taxon>Propionibacteriales</taxon>
        <taxon>Propionibacteriaceae</taxon>
        <taxon>Parenemella</taxon>
    </lineage>
</organism>
<dbReference type="Proteomes" id="UP000216533">
    <property type="component" value="Unassembled WGS sequence"/>
</dbReference>
<evidence type="ECO:0000256" key="1">
    <source>
        <dbReference type="ARBA" id="ARBA00022679"/>
    </source>
</evidence>
<dbReference type="Gene3D" id="3.40.630.30">
    <property type="match status" value="1"/>
</dbReference>
<feature type="domain" description="N-acetyltransferase" evidence="3">
    <location>
        <begin position="1"/>
        <end position="152"/>
    </location>
</feature>
<dbReference type="SUPFAM" id="SSF55729">
    <property type="entry name" value="Acyl-CoA N-acyltransferases (Nat)"/>
    <property type="match status" value="1"/>
</dbReference>
<evidence type="ECO:0000313" key="4">
    <source>
        <dbReference type="EMBL" id="OYN87614.1"/>
    </source>
</evidence>
<dbReference type="CDD" id="cd04301">
    <property type="entry name" value="NAT_SF"/>
    <property type="match status" value="1"/>
</dbReference>
<accession>A0A255E7U9</accession>
<evidence type="ECO:0000313" key="5">
    <source>
        <dbReference type="Proteomes" id="UP000216533"/>
    </source>
</evidence>
<keyword evidence="2" id="KW-0012">Acyltransferase</keyword>
<evidence type="ECO:0000256" key="2">
    <source>
        <dbReference type="ARBA" id="ARBA00023315"/>
    </source>
</evidence>
<dbReference type="RefSeq" id="WP_094450836.1">
    <property type="nucleotide sequence ID" value="NZ_NMVI01000016.1"/>
</dbReference>
<sequence length="172" mass="18469">MILRQASQADLAAIVALEGAFPVGQRWTAALWQAELDHRFVVVAEVNHRVEAVASYQLLLDEVELFRVVVAPTHRRRGLARELIDAGIAWARERGAETMLLEVAADNIAARGLYESIGFVGVGRRPGYYSGGGLDGNRGVGADAVLMRLALTDLAFAESGIPASSEPDGNDE</sequence>
<name>A0A255E7U9_9ACTN</name>
<keyword evidence="1 4" id="KW-0808">Transferase</keyword>
<comment type="caution">
    <text evidence="4">The sequence shown here is derived from an EMBL/GenBank/DDBJ whole genome shotgun (WGS) entry which is preliminary data.</text>
</comment>